<dbReference type="InterPro" id="IPR044924">
    <property type="entry name" value="HAD-SF_hydro_IA_REG-2-like_cap"/>
</dbReference>
<dbReference type="Pfam" id="PF00702">
    <property type="entry name" value="Hydrolase"/>
    <property type="match status" value="1"/>
</dbReference>
<dbReference type="InterPro" id="IPR023214">
    <property type="entry name" value="HAD_sf"/>
</dbReference>
<dbReference type="NCBIfam" id="TIGR01509">
    <property type="entry name" value="HAD-SF-IA-v3"/>
    <property type="match status" value="1"/>
</dbReference>
<reference evidence="1 2" key="1">
    <citation type="submission" date="2019-07" db="EMBL/GenBank/DDBJ databases">
        <title>Full genome sequence of Humibacter sp. WJ7-1.</title>
        <authorList>
            <person name="Im W.-T."/>
        </authorList>
    </citation>
    <scope>NUCLEOTIDE SEQUENCE [LARGE SCALE GENOMIC DNA]</scope>
    <source>
        <strain evidence="1 2">WJ7-1</strain>
    </source>
</reference>
<dbReference type="KEGG" id="huw:FPZ11_02365"/>
<dbReference type="OrthoDB" id="3680851at2"/>
<dbReference type="NCBIfam" id="TIGR01549">
    <property type="entry name" value="HAD-SF-IA-v1"/>
    <property type="match status" value="1"/>
</dbReference>
<dbReference type="Gene3D" id="1.10.150.720">
    <property type="entry name" value="Haloacid dehalogenase-like hydrolase"/>
    <property type="match status" value="1"/>
</dbReference>
<dbReference type="EMBL" id="CP042305">
    <property type="protein sequence ID" value="QDZ13790.1"/>
    <property type="molecule type" value="Genomic_DNA"/>
</dbReference>
<name>A0A5B8M289_9MICO</name>
<dbReference type="RefSeq" id="WP_146318061.1">
    <property type="nucleotide sequence ID" value="NZ_CP042305.1"/>
</dbReference>
<dbReference type="PRINTS" id="PR00413">
    <property type="entry name" value="HADHALOGNASE"/>
</dbReference>
<dbReference type="InterPro" id="IPR051828">
    <property type="entry name" value="HAD-like_hydrolase_domain"/>
</dbReference>
<dbReference type="Proteomes" id="UP000320216">
    <property type="component" value="Chromosome"/>
</dbReference>
<keyword evidence="1" id="KW-0378">Hydrolase</keyword>
<dbReference type="SFLD" id="SFLDS00003">
    <property type="entry name" value="Haloacid_Dehalogenase"/>
    <property type="match status" value="1"/>
</dbReference>
<dbReference type="InterPro" id="IPR036412">
    <property type="entry name" value="HAD-like_sf"/>
</dbReference>
<protein>
    <submittedName>
        <fullName evidence="1">HAD-IA family hydrolase</fullName>
    </submittedName>
</protein>
<dbReference type="AlphaFoldDB" id="A0A5B8M289"/>
<evidence type="ECO:0000313" key="1">
    <source>
        <dbReference type="EMBL" id="QDZ13790.1"/>
    </source>
</evidence>
<accession>A0A5B8M289</accession>
<dbReference type="SUPFAM" id="SSF56784">
    <property type="entry name" value="HAD-like"/>
    <property type="match status" value="1"/>
</dbReference>
<dbReference type="GO" id="GO:0016787">
    <property type="term" value="F:hydrolase activity"/>
    <property type="evidence" value="ECO:0007669"/>
    <property type="project" value="UniProtKB-KW"/>
</dbReference>
<organism evidence="1 2">
    <name type="scientific">Humibacter ginsenosidimutans</name>
    <dbReference type="NCBI Taxonomy" id="2599293"/>
    <lineage>
        <taxon>Bacteria</taxon>
        <taxon>Bacillati</taxon>
        <taxon>Actinomycetota</taxon>
        <taxon>Actinomycetes</taxon>
        <taxon>Micrococcales</taxon>
        <taxon>Microbacteriaceae</taxon>
        <taxon>Humibacter</taxon>
    </lineage>
</organism>
<dbReference type="Gene3D" id="3.40.50.1000">
    <property type="entry name" value="HAD superfamily/HAD-like"/>
    <property type="match status" value="1"/>
</dbReference>
<sequence>MNDPLPDRTRTMVLWDFDGTIAERPGHWSSCMLDALEPVWPQHGHTVDSLELFLRTGFPWQDTTVDRRHLTEPDAWWAAIDQVVRAAYLRAGVPEQVVDPAVAGVRPRFRDPATWRVIPEARDAISRLSAAGVRQAVLSNHVPELEQIVRALGLSDHFERVFTSAAIGWEKPHPGIFEHALRELGRPGDVWLIGDNPVADVQGATAAGIHAVLVEGSYLDNGGITHADAVGVVLAGRTDGARAAATR</sequence>
<keyword evidence="2" id="KW-1185">Reference proteome</keyword>
<dbReference type="InterPro" id="IPR006439">
    <property type="entry name" value="HAD-SF_hydro_IA"/>
</dbReference>
<gene>
    <name evidence="1" type="ORF">FPZ11_02365</name>
</gene>
<proteinExistence type="predicted"/>
<dbReference type="SFLD" id="SFLDG01129">
    <property type="entry name" value="C1.5:_HAD__Beta-PGM__Phosphata"/>
    <property type="match status" value="1"/>
</dbReference>
<dbReference type="PANTHER" id="PTHR46191">
    <property type="match status" value="1"/>
</dbReference>
<dbReference type="PANTHER" id="PTHR46191:SF2">
    <property type="entry name" value="HALOACID DEHALOGENASE-LIKE HYDROLASE DOMAIN-CONTAINING PROTEIN 3"/>
    <property type="match status" value="1"/>
</dbReference>
<evidence type="ECO:0000313" key="2">
    <source>
        <dbReference type="Proteomes" id="UP000320216"/>
    </source>
</evidence>